<dbReference type="GO" id="GO:0005576">
    <property type="term" value="C:extracellular region"/>
    <property type="evidence" value="ECO:0007669"/>
    <property type="project" value="UniProtKB-SubCell"/>
</dbReference>
<comment type="catalytic activity">
    <reaction evidence="11">
        <text>(ethylene terephthalate)(n) + H2O = (ethylene terephthalate)(n-1) + 4-[(2-hydroxyethoxy)carbonyl]benzoate + H(+)</text>
        <dbReference type="Rhea" id="RHEA:49528"/>
        <dbReference type="Rhea" id="RHEA-COMP:12420"/>
        <dbReference type="Rhea" id="RHEA-COMP:12421"/>
        <dbReference type="ChEBI" id="CHEBI:15377"/>
        <dbReference type="ChEBI" id="CHEBI:15378"/>
        <dbReference type="ChEBI" id="CHEBI:131701"/>
        <dbReference type="ChEBI" id="CHEBI:131704"/>
        <dbReference type="EC" id="3.1.1.101"/>
    </reaction>
    <physiologicalReaction direction="left-to-right" evidence="11">
        <dbReference type="Rhea" id="RHEA:49529"/>
    </physiologicalReaction>
</comment>
<evidence type="ECO:0000256" key="14">
    <source>
        <dbReference type="ARBA" id="ARBA00034045"/>
    </source>
</evidence>
<feature type="compositionally biased region" description="Low complexity" evidence="15">
    <location>
        <begin position="12"/>
        <end position="21"/>
    </location>
</feature>
<keyword evidence="6" id="KW-0964">Secreted</keyword>
<keyword evidence="7" id="KW-0574">Periplasm</keyword>
<evidence type="ECO:0000313" key="18">
    <source>
        <dbReference type="Proteomes" id="UP000578077"/>
    </source>
</evidence>
<dbReference type="Gene3D" id="3.40.50.1820">
    <property type="entry name" value="alpha/beta hydrolase"/>
    <property type="match status" value="1"/>
</dbReference>
<evidence type="ECO:0000256" key="10">
    <source>
        <dbReference type="ARBA" id="ARBA00033629"/>
    </source>
</evidence>
<evidence type="ECO:0000256" key="2">
    <source>
        <dbReference type="ARBA" id="ARBA00004613"/>
    </source>
</evidence>
<protein>
    <recommendedName>
        <fullName evidence="13">Poly(ethylene terephthalate) hydrolase</fullName>
        <ecNumber evidence="12">3.1.1.101</ecNumber>
        <ecNumber evidence="4">3.1.1.74</ecNumber>
    </recommendedName>
</protein>
<comment type="catalytic activity">
    <reaction evidence="10">
        <text>a butanoate ester + H2O = an aliphatic alcohol + butanoate + H(+)</text>
        <dbReference type="Rhea" id="RHEA:47348"/>
        <dbReference type="ChEBI" id="CHEBI:2571"/>
        <dbReference type="ChEBI" id="CHEBI:15377"/>
        <dbReference type="ChEBI" id="CHEBI:15378"/>
        <dbReference type="ChEBI" id="CHEBI:17968"/>
        <dbReference type="ChEBI" id="CHEBI:50477"/>
    </reaction>
    <physiologicalReaction direction="left-to-right" evidence="10">
        <dbReference type="Rhea" id="RHEA:47349"/>
    </physiologicalReaction>
</comment>
<evidence type="ECO:0000256" key="8">
    <source>
        <dbReference type="ARBA" id="ARBA00022801"/>
    </source>
</evidence>
<organism evidence="17 18">
    <name type="scientific">Streptomonospora salina</name>
    <dbReference type="NCBI Taxonomy" id="104205"/>
    <lineage>
        <taxon>Bacteria</taxon>
        <taxon>Bacillati</taxon>
        <taxon>Actinomycetota</taxon>
        <taxon>Actinomycetes</taxon>
        <taxon>Streptosporangiales</taxon>
        <taxon>Nocardiopsidaceae</taxon>
        <taxon>Streptomonospora</taxon>
    </lineage>
</organism>
<dbReference type="GO" id="GO:0042597">
    <property type="term" value="C:periplasmic space"/>
    <property type="evidence" value="ECO:0007669"/>
    <property type="project" value="UniProtKB-SubCell"/>
</dbReference>
<evidence type="ECO:0000256" key="11">
    <source>
        <dbReference type="ARBA" id="ARBA00033707"/>
    </source>
</evidence>
<evidence type="ECO:0000256" key="9">
    <source>
        <dbReference type="ARBA" id="ARBA00023157"/>
    </source>
</evidence>
<dbReference type="Pfam" id="PF12740">
    <property type="entry name" value="PETase"/>
    <property type="match status" value="1"/>
</dbReference>
<dbReference type="SUPFAM" id="SSF53474">
    <property type="entry name" value="alpha/beta-Hydrolases"/>
    <property type="match status" value="1"/>
</dbReference>
<evidence type="ECO:0000256" key="4">
    <source>
        <dbReference type="ARBA" id="ARBA00013095"/>
    </source>
</evidence>
<evidence type="ECO:0000259" key="16">
    <source>
        <dbReference type="Pfam" id="PF12740"/>
    </source>
</evidence>
<dbReference type="AlphaFoldDB" id="A0A841ED77"/>
<dbReference type="EMBL" id="JACHLY010000001">
    <property type="protein sequence ID" value="MBB5998410.1"/>
    <property type="molecule type" value="Genomic_DNA"/>
</dbReference>
<gene>
    <name evidence="17" type="ORF">HNR25_002161</name>
</gene>
<evidence type="ECO:0000256" key="13">
    <source>
        <dbReference type="ARBA" id="ARBA00033780"/>
    </source>
</evidence>
<feature type="region of interest" description="Disordered" evidence="15">
    <location>
        <begin position="52"/>
        <end position="78"/>
    </location>
</feature>
<name>A0A841ED77_9ACTN</name>
<evidence type="ECO:0000256" key="7">
    <source>
        <dbReference type="ARBA" id="ARBA00022764"/>
    </source>
</evidence>
<keyword evidence="18" id="KW-1185">Reference proteome</keyword>
<dbReference type="PANTHER" id="PTHR22946:SF9">
    <property type="entry name" value="POLYKETIDE TRANSFERASE AF380"/>
    <property type="match status" value="1"/>
</dbReference>
<evidence type="ECO:0000256" key="1">
    <source>
        <dbReference type="ARBA" id="ARBA00004418"/>
    </source>
</evidence>
<evidence type="ECO:0000313" key="17">
    <source>
        <dbReference type="EMBL" id="MBB5998410.1"/>
    </source>
</evidence>
<keyword evidence="5" id="KW-0719">Serine esterase</keyword>
<accession>A0A841ED77</accession>
<comment type="similarity">
    <text evidence="3">Belongs to the AB hydrolase superfamily.</text>
</comment>
<feature type="domain" description="PET hydrolase/cutinase-like" evidence="16">
    <location>
        <begin position="49"/>
        <end position="306"/>
    </location>
</feature>
<dbReference type="EC" id="3.1.1.74" evidence="4"/>
<feature type="compositionally biased region" description="Basic and acidic residues" evidence="15">
    <location>
        <begin position="1"/>
        <end position="11"/>
    </location>
</feature>
<keyword evidence="8 17" id="KW-0378">Hydrolase</keyword>
<dbReference type="Proteomes" id="UP000578077">
    <property type="component" value="Unassembled WGS sequence"/>
</dbReference>
<evidence type="ECO:0000256" key="3">
    <source>
        <dbReference type="ARBA" id="ARBA00008645"/>
    </source>
</evidence>
<dbReference type="InterPro" id="IPR041127">
    <property type="entry name" value="PET_hydrolase/cutinase-like"/>
</dbReference>
<proteinExistence type="inferred from homology"/>
<dbReference type="PANTHER" id="PTHR22946">
    <property type="entry name" value="DIENELACTONE HYDROLASE DOMAIN-CONTAINING PROTEIN-RELATED"/>
    <property type="match status" value="1"/>
</dbReference>
<comment type="catalytic activity">
    <reaction evidence="14">
        <text>cutin + H2O = cutin monomers.</text>
        <dbReference type="EC" id="3.1.1.74"/>
    </reaction>
</comment>
<reference evidence="17 18" key="1">
    <citation type="submission" date="2020-08" db="EMBL/GenBank/DDBJ databases">
        <title>Sequencing the genomes of 1000 actinobacteria strains.</title>
        <authorList>
            <person name="Klenk H.-P."/>
        </authorList>
    </citation>
    <scope>NUCLEOTIDE SEQUENCE [LARGE SCALE GENOMIC DNA]</scope>
    <source>
        <strain evidence="17 18">DSM 44593</strain>
    </source>
</reference>
<evidence type="ECO:0000256" key="6">
    <source>
        <dbReference type="ARBA" id="ARBA00022525"/>
    </source>
</evidence>
<dbReference type="InterPro" id="IPR029058">
    <property type="entry name" value="AB_hydrolase_fold"/>
</dbReference>
<keyword evidence="9" id="KW-1015">Disulfide bond</keyword>
<comment type="caution">
    <text evidence="17">The sequence shown here is derived from an EMBL/GenBank/DDBJ whole genome shotgun (WGS) entry which is preliminary data.</text>
</comment>
<evidence type="ECO:0000256" key="15">
    <source>
        <dbReference type="SAM" id="MobiDB-lite"/>
    </source>
</evidence>
<comment type="subcellular location">
    <subcellularLocation>
        <location evidence="1">Periplasm</location>
    </subcellularLocation>
    <subcellularLocation>
        <location evidence="2">Secreted</location>
    </subcellularLocation>
</comment>
<evidence type="ECO:0000256" key="12">
    <source>
        <dbReference type="ARBA" id="ARBA00033764"/>
    </source>
</evidence>
<sequence>MFAKHATERPEATTASETAPADRGSLRTFGRIAAALTLAVSGTAAVAAPAHAEEIGPDPSEDSIEARTGPFDTDEEDVSSLVSGFGGGTIYYPEDDSRTYGGVVVAPGYTASSTSMSWLGTRLASQGFVVFTIDTNTRYDQPGSRGRQIGDALDYLADDSDVEDIVDGSRMAAMGHSMGGGGTLEIADDRPELKAAIPLAPWNVDKTWGSVDVPTMIVGAEDDSVARVSTHSIPFYESLPSSPGKAYLELDGASHFAPNMSNTTIAKYSISWLKLYVDEDQRYAQFLCPAPEAGGLGADLSDSRETHCSGGGNGGW</sequence>
<dbReference type="InterPro" id="IPR050261">
    <property type="entry name" value="FrsA_esterase"/>
</dbReference>
<evidence type="ECO:0000256" key="5">
    <source>
        <dbReference type="ARBA" id="ARBA00022487"/>
    </source>
</evidence>
<dbReference type="EC" id="3.1.1.101" evidence="12"/>
<dbReference type="RefSeq" id="WP_184634627.1">
    <property type="nucleotide sequence ID" value="NZ_BAABKT010000014.1"/>
</dbReference>
<dbReference type="GO" id="GO:0050525">
    <property type="term" value="F:cutinase activity"/>
    <property type="evidence" value="ECO:0007669"/>
    <property type="project" value="UniProtKB-EC"/>
</dbReference>
<feature type="region of interest" description="Disordered" evidence="15">
    <location>
        <begin position="1"/>
        <end position="24"/>
    </location>
</feature>